<accession>A0A0F9AWR3</accession>
<dbReference type="AlphaFoldDB" id="A0A0F9AWR3"/>
<feature type="domain" description="Transposase IS801/IS1294" evidence="2">
    <location>
        <begin position="7"/>
        <end position="35"/>
    </location>
</feature>
<gene>
    <name evidence="3" type="ORF">LCGC14_2521250</name>
</gene>
<evidence type="ECO:0000313" key="3">
    <source>
        <dbReference type="EMBL" id="KKL13885.1"/>
    </source>
</evidence>
<sequence length="79" mass="8997">MAIILLHDIIVELTTHIPPKHKHLIRYYGIYSSRSRGKAGKDGGLDKFGWGTGPEEEPQKKPEENPVETLSEKKSKQTW</sequence>
<feature type="region of interest" description="Disordered" evidence="1">
    <location>
        <begin position="34"/>
        <end position="79"/>
    </location>
</feature>
<feature type="compositionally biased region" description="Basic and acidic residues" evidence="1">
    <location>
        <begin position="57"/>
        <end position="79"/>
    </location>
</feature>
<dbReference type="GO" id="GO:0003677">
    <property type="term" value="F:DNA binding"/>
    <property type="evidence" value="ECO:0007669"/>
    <property type="project" value="InterPro"/>
</dbReference>
<reference evidence="3" key="1">
    <citation type="journal article" date="2015" name="Nature">
        <title>Complex archaea that bridge the gap between prokaryotes and eukaryotes.</title>
        <authorList>
            <person name="Spang A."/>
            <person name="Saw J.H."/>
            <person name="Jorgensen S.L."/>
            <person name="Zaremba-Niedzwiedzka K."/>
            <person name="Martijn J."/>
            <person name="Lind A.E."/>
            <person name="van Eijk R."/>
            <person name="Schleper C."/>
            <person name="Guy L."/>
            <person name="Ettema T.J."/>
        </authorList>
    </citation>
    <scope>NUCLEOTIDE SEQUENCE</scope>
</reference>
<evidence type="ECO:0000259" key="2">
    <source>
        <dbReference type="Pfam" id="PF04986"/>
    </source>
</evidence>
<protein>
    <recommendedName>
        <fullName evidence="2">Transposase IS801/IS1294 domain-containing protein</fullName>
    </recommendedName>
</protein>
<dbReference type="GO" id="GO:0006313">
    <property type="term" value="P:DNA transposition"/>
    <property type="evidence" value="ECO:0007669"/>
    <property type="project" value="InterPro"/>
</dbReference>
<dbReference type="GO" id="GO:0004803">
    <property type="term" value="F:transposase activity"/>
    <property type="evidence" value="ECO:0007669"/>
    <property type="project" value="InterPro"/>
</dbReference>
<evidence type="ECO:0000256" key="1">
    <source>
        <dbReference type="SAM" id="MobiDB-lite"/>
    </source>
</evidence>
<organism evidence="3">
    <name type="scientific">marine sediment metagenome</name>
    <dbReference type="NCBI Taxonomy" id="412755"/>
    <lineage>
        <taxon>unclassified sequences</taxon>
        <taxon>metagenomes</taxon>
        <taxon>ecological metagenomes</taxon>
    </lineage>
</organism>
<dbReference type="EMBL" id="LAZR01040678">
    <property type="protein sequence ID" value="KKL13885.1"/>
    <property type="molecule type" value="Genomic_DNA"/>
</dbReference>
<name>A0A0F9AWR3_9ZZZZ</name>
<dbReference type="Pfam" id="PF04986">
    <property type="entry name" value="Y2_Tnp"/>
    <property type="match status" value="1"/>
</dbReference>
<proteinExistence type="predicted"/>
<dbReference type="InterPro" id="IPR007069">
    <property type="entry name" value="Transposase_32"/>
</dbReference>
<feature type="non-terminal residue" evidence="3">
    <location>
        <position position="79"/>
    </location>
</feature>
<comment type="caution">
    <text evidence="3">The sequence shown here is derived from an EMBL/GenBank/DDBJ whole genome shotgun (WGS) entry which is preliminary data.</text>
</comment>